<accession>A0ABR2C4R3</accession>
<keyword evidence="2" id="KW-1185">Reference proteome</keyword>
<comment type="caution">
    <text evidence="1">The sequence shown here is derived from an EMBL/GenBank/DDBJ whole genome shotgun (WGS) entry which is preliminary data.</text>
</comment>
<proteinExistence type="predicted"/>
<evidence type="ECO:0000313" key="1">
    <source>
        <dbReference type="EMBL" id="KAK8514416.1"/>
    </source>
</evidence>
<reference evidence="1 2" key="1">
    <citation type="journal article" date="2024" name="G3 (Bethesda)">
        <title>Genome assembly of Hibiscus sabdariffa L. provides insights into metabolisms of medicinal natural products.</title>
        <authorList>
            <person name="Kim T."/>
        </authorList>
    </citation>
    <scope>NUCLEOTIDE SEQUENCE [LARGE SCALE GENOMIC DNA]</scope>
    <source>
        <strain evidence="1">TK-2024</strain>
        <tissue evidence="1">Old leaves</tissue>
    </source>
</reference>
<gene>
    <name evidence="1" type="ORF">V6N12_009122</name>
</gene>
<sequence>MKANVDGIRFNDFTAAYDGLVRDEERLLLESDSIDVVDVIHKQQNALKGKTLALEIRRTSQGLLVVEIIFIVASRVVIELIQEEF</sequence>
<protein>
    <recommendedName>
        <fullName evidence="3">RNase H type-1 domain-containing protein</fullName>
    </recommendedName>
</protein>
<organism evidence="1 2">
    <name type="scientific">Hibiscus sabdariffa</name>
    <name type="common">roselle</name>
    <dbReference type="NCBI Taxonomy" id="183260"/>
    <lineage>
        <taxon>Eukaryota</taxon>
        <taxon>Viridiplantae</taxon>
        <taxon>Streptophyta</taxon>
        <taxon>Embryophyta</taxon>
        <taxon>Tracheophyta</taxon>
        <taxon>Spermatophyta</taxon>
        <taxon>Magnoliopsida</taxon>
        <taxon>eudicotyledons</taxon>
        <taxon>Gunneridae</taxon>
        <taxon>Pentapetalae</taxon>
        <taxon>rosids</taxon>
        <taxon>malvids</taxon>
        <taxon>Malvales</taxon>
        <taxon>Malvaceae</taxon>
        <taxon>Malvoideae</taxon>
        <taxon>Hibiscus</taxon>
    </lineage>
</organism>
<evidence type="ECO:0000313" key="2">
    <source>
        <dbReference type="Proteomes" id="UP001472677"/>
    </source>
</evidence>
<dbReference type="Proteomes" id="UP001472677">
    <property type="component" value="Unassembled WGS sequence"/>
</dbReference>
<name>A0ABR2C4R3_9ROSI</name>
<dbReference type="EMBL" id="JBBPBM010000067">
    <property type="protein sequence ID" value="KAK8514416.1"/>
    <property type="molecule type" value="Genomic_DNA"/>
</dbReference>
<evidence type="ECO:0008006" key="3">
    <source>
        <dbReference type="Google" id="ProtNLM"/>
    </source>
</evidence>